<accession>A0A447MVW1</accession>
<protein>
    <submittedName>
        <fullName evidence="1">Putative 5-nitroimidazole antibiotic resistance</fullName>
    </submittedName>
</protein>
<evidence type="ECO:0000313" key="1">
    <source>
        <dbReference type="EMBL" id="VDZ95215.1"/>
    </source>
</evidence>
<proteinExistence type="predicted"/>
<dbReference type="SUPFAM" id="SSF50475">
    <property type="entry name" value="FMN-binding split barrel"/>
    <property type="match status" value="1"/>
</dbReference>
<dbReference type="EMBL" id="LR134140">
    <property type="protein sequence ID" value="VDZ95215.1"/>
    <property type="molecule type" value="Genomic_DNA"/>
</dbReference>
<dbReference type="InterPro" id="IPR012349">
    <property type="entry name" value="Split_barrel_FMN-bd"/>
</dbReference>
<dbReference type="PANTHER" id="PTHR34071:SF2">
    <property type="entry name" value="FLAVIN-NUCLEOTIDE-BINDING PROTEIN"/>
    <property type="match status" value="1"/>
</dbReference>
<evidence type="ECO:0000313" key="2">
    <source>
        <dbReference type="Proteomes" id="UP000282086"/>
    </source>
</evidence>
<dbReference type="Gene3D" id="2.30.110.10">
    <property type="entry name" value="Electron Transport, Fmn-binding Protein, Chain A"/>
    <property type="match status" value="1"/>
</dbReference>
<reference evidence="1 2" key="1">
    <citation type="submission" date="2018-12" db="EMBL/GenBank/DDBJ databases">
        <authorList>
            <consortium name="Pathogen Informatics"/>
        </authorList>
    </citation>
    <scope>NUCLEOTIDE SEQUENCE [LARGE SCALE GENOMIC DNA]</scope>
    <source>
        <strain evidence="1 2">NCTC129</strain>
    </source>
</reference>
<dbReference type="AlphaFoldDB" id="A0A447MVW1"/>
<dbReference type="InterPro" id="IPR024747">
    <property type="entry name" value="Pyridox_Oxase-rel"/>
</dbReference>
<gene>
    <name evidence="1" type="ORF">NCTC129_01323</name>
</gene>
<name>A0A447MVW1_SALET</name>
<sequence length="196" mass="21965">MLSPVNYWLRVSERTLDIYFHGARTGKKMRLLRKNPAVCIEMDGDHALLRADDPCDYSYAYTSVFATGLASILQTREEIAPRPGRHYAPDRSGKNLQLSGRYDESGFAWCVSNATPSPAADIWRLRANKSDSTSALSGLEAVYRPDKRSAVNIKKEPYGSFFFHIAHQAFFNTSLTISTASFSICLRCSSPRKLSQ</sequence>
<dbReference type="Proteomes" id="UP000282086">
    <property type="component" value="Chromosome"/>
</dbReference>
<dbReference type="Pfam" id="PF12900">
    <property type="entry name" value="Pyridox_ox_2"/>
    <property type="match status" value="1"/>
</dbReference>
<organism evidence="1 2">
    <name type="scientific">Salmonella enterica I</name>
    <dbReference type="NCBI Taxonomy" id="59201"/>
    <lineage>
        <taxon>Bacteria</taxon>
        <taxon>Pseudomonadati</taxon>
        <taxon>Pseudomonadota</taxon>
        <taxon>Gammaproteobacteria</taxon>
        <taxon>Enterobacterales</taxon>
        <taxon>Enterobacteriaceae</taxon>
        <taxon>Salmonella</taxon>
    </lineage>
</organism>
<dbReference type="PANTHER" id="PTHR34071">
    <property type="entry name" value="5-NITROIMIDAZOLE ANTIBIOTICS RESISTANCE PROTEIN, NIMA-FAMILY-RELATED PROTEIN-RELATED"/>
    <property type="match status" value="1"/>
</dbReference>